<dbReference type="PROSITE" id="PS50280">
    <property type="entry name" value="SET"/>
    <property type="match status" value="1"/>
</dbReference>
<feature type="domain" description="SET" evidence="5">
    <location>
        <begin position="107"/>
        <end position="305"/>
    </location>
</feature>
<dbReference type="PROSITE" id="PS50865">
    <property type="entry name" value="ZF_MYND_2"/>
    <property type="match status" value="1"/>
</dbReference>
<dbReference type="InterPro" id="IPR001214">
    <property type="entry name" value="SET_dom"/>
</dbReference>
<evidence type="ECO:0000256" key="3">
    <source>
        <dbReference type="ARBA" id="ARBA00022833"/>
    </source>
</evidence>
<reference evidence="7" key="2">
    <citation type="submission" date="2023-05" db="EMBL/GenBank/DDBJ databases">
        <authorList>
            <consortium name="Lawrence Berkeley National Laboratory"/>
            <person name="Steindorff A."/>
            <person name="Hensen N."/>
            <person name="Bonometti L."/>
            <person name="Westerberg I."/>
            <person name="Brannstrom I.O."/>
            <person name="Guillou S."/>
            <person name="Cros-Aarteil S."/>
            <person name="Calhoun S."/>
            <person name="Haridas S."/>
            <person name="Kuo A."/>
            <person name="Mondo S."/>
            <person name="Pangilinan J."/>
            <person name="Riley R."/>
            <person name="Labutti K."/>
            <person name="Andreopoulos B."/>
            <person name="Lipzen A."/>
            <person name="Chen C."/>
            <person name="Yanf M."/>
            <person name="Daum C."/>
            <person name="Ng V."/>
            <person name="Clum A."/>
            <person name="Ohm R."/>
            <person name="Martin F."/>
            <person name="Silar P."/>
            <person name="Natvig D."/>
            <person name="Lalanne C."/>
            <person name="Gautier V."/>
            <person name="Ament-Velasquez S.L."/>
            <person name="Kruys A."/>
            <person name="Hutchinson M.I."/>
            <person name="Powell A.J."/>
            <person name="Barry K."/>
            <person name="Miller A.N."/>
            <person name="Grigoriev I.V."/>
            <person name="Debuchy R."/>
            <person name="Gladieux P."/>
            <person name="Thoren M.H."/>
            <person name="Johannesson H."/>
        </authorList>
    </citation>
    <scope>NUCLEOTIDE SEQUENCE</scope>
    <source>
        <strain evidence="7">CBS 141.50</strain>
    </source>
</reference>
<sequence>MPVYDDPGLCKWLLSNIAASVPLEIKRSSLITPNTCIHQESDGPTRSEHYHTKEFRHTGDDCTVGTHSGLFLSDADEGFGGLRAGEEIYNAAPVMWAVSSHTHPSICNFCFGDQDEERAMGGQPRTRGPVLLCAKCKVARFCSRDCQKKAWEDWHKDECGLLRERPGMGLVELLVCRLLFWQQRKILRVGESTCLQRMGGNFEKWLAEPGAAKRLETSALEIWKAVGEEGPLSLPWRLLRVLPCNILPLRKPSKNTMVGLVLELVGAQINHSCDPNAFMIFEGGEIRVRSLRDIAPGEEITVCYSDPIGNTMERLNRLLLHHAFSCRCISGSRCSLDLHAQRTICNTPDCVSRFYQAQVDMFVALRQYLKASHYSADSGWVRHDVAALEVRIDVIRASVAVSPAGHPWPDDLEPMPEMHQKLAMLYLEQGNPLSALRCALRGCMLRFHRHGPEWINSMRDVMMPVLLTVGAMPADAPAFQRDPSWDLTPTDIQTVTYGYIHEVAREAQTAFGMDSEYAGSLDSLSSSSAGRTGLRIWTRSFVEEEYEPAQRKLLAWAGVPLDYGVKMTVSGNEQGEETGLAETLG</sequence>
<dbReference type="RefSeq" id="XP_062635903.1">
    <property type="nucleotide sequence ID" value="XM_062777592.1"/>
</dbReference>
<dbReference type="CDD" id="cd20071">
    <property type="entry name" value="SET_SMYD"/>
    <property type="match status" value="1"/>
</dbReference>
<dbReference type="EMBL" id="MU853596">
    <property type="protein sequence ID" value="KAK4142532.1"/>
    <property type="molecule type" value="Genomic_DNA"/>
</dbReference>
<feature type="domain" description="MYND-type" evidence="6">
    <location>
        <begin position="107"/>
        <end position="159"/>
    </location>
</feature>
<name>A0AAN6V0D1_9PEZI</name>
<evidence type="ECO:0000259" key="6">
    <source>
        <dbReference type="PROSITE" id="PS50865"/>
    </source>
</evidence>
<dbReference type="GeneID" id="87814205"/>
<reference evidence="7" key="1">
    <citation type="journal article" date="2023" name="Mol. Phylogenet. Evol.">
        <title>Genome-scale phylogeny and comparative genomics of the fungal order Sordariales.</title>
        <authorList>
            <person name="Hensen N."/>
            <person name="Bonometti L."/>
            <person name="Westerberg I."/>
            <person name="Brannstrom I.O."/>
            <person name="Guillou S."/>
            <person name="Cros-Aarteil S."/>
            <person name="Calhoun S."/>
            <person name="Haridas S."/>
            <person name="Kuo A."/>
            <person name="Mondo S."/>
            <person name="Pangilinan J."/>
            <person name="Riley R."/>
            <person name="LaButti K."/>
            <person name="Andreopoulos B."/>
            <person name="Lipzen A."/>
            <person name="Chen C."/>
            <person name="Yan M."/>
            <person name="Daum C."/>
            <person name="Ng V."/>
            <person name="Clum A."/>
            <person name="Steindorff A."/>
            <person name="Ohm R.A."/>
            <person name="Martin F."/>
            <person name="Silar P."/>
            <person name="Natvig D.O."/>
            <person name="Lalanne C."/>
            <person name="Gautier V."/>
            <person name="Ament-Velasquez S.L."/>
            <person name="Kruys A."/>
            <person name="Hutchinson M.I."/>
            <person name="Powell A.J."/>
            <person name="Barry K."/>
            <person name="Miller A.N."/>
            <person name="Grigoriev I.V."/>
            <person name="Debuchy R."/>
            <person name="Gladieux P."/>
            <person name="Hiltunen Thoren M."/>
            <person name="Johannesson H."/>
        </authorList>
    </citation>
    <scope>NUCLEOTIDE SEQUENCE</scope>
    <source>
        <strain evidence="7">CBS 141.50</strain>
    </source>
</reference>
<dbReference type="GO" id="GO:0005634">
    <property type="term" value="C:nucleus"/>
    <property type="evidence" value="ECO:0007669"/>
    <property type="project" value="TreeGrafter"/>
</dbReference>
<proteinExistence type="predicted"/>
<evidence type="ECO:0000256" key="4">
    <source>
        <dbReference type="PROSITE-ProRule" id="PRU00134"/>
    </source>
</evidence>
<dbReference type="GO" id="GO:0008270">
    <property type="term" value="F:zinc ion binding"/>
    <property type="evidence" value="ECO:0007669"/>
    <property type="project" value="UniProtKB-KW"/>
</dbReference>
<organism evidence="7 8">
    <name type="scientific">Dichotomopilus funicola</name>
    <dbReference type="NCBI Taxonomy" id="1934379"/>
    <lineage>
        <taxon>Eukaryota</taxon>
        <taxon>Fungi</taxon>
        <taxon>Dikarya</taxon>
        <taxon>Ascomycota</taxon>
        <taxon>Pezizomycotina</taxon>
        <taxon>Sordariomycetes</taxon>
        <taxon>Sordariomycetidae</taxon>
        <taxon>Sordariales</taxon>
        <taxon>Chaetomiaceae</taxon>
        <taxon>Dichotomopilus</taxon>
    </lineage>
</organism>
<evidence type="ECO:0000256" key="2">
    <source>
        <dbReference type="ARBA" id="ARBA00022771"/>
    </source>
</evidence>
<keyword evidence="8" id="KW-1185">Reference proteome</keyword>
<keyword evidence="2 4" id="KW-0863">Zinc-finger</keyword>
<dbReference type="PANTHER" id="PTHR12197">
    <property type="entry name" value="HISTONE-LYSINE N-METHYLTRANSFERASE SMYD"/>
    <property type="match status" value="1"/>
</dbReference>
<accession>A0AAN6V0D1</accession>
<evidence type="ECO:0000256" key="1">
    <source>
        <dbReference type="ARBA" id="ARBA00022723"/>
    </source>
</evidence>
<dbReference type="Pfam" id="PF01753">
    <property type="entry name" value="zf-MYND"/>
    <property type="match status" value="1"/>
</dbReference>
<dbReference type="PANTHER" id="PTHR12197:SF251">
    <property type="entry name" value="EG:BACR7C10.4 PROTEIN"/>
    <property type="match status" value="1"/>
</dbReference>
<evidence type="ECO:0000259" key="5">
    <source>
        <dbReference type="PROSITE" id="PS50280"/>
    </source>
</evidence>
<evidence type="ECO:0008006" key="9">
    <source>
        <dbReference type="Google" id="ProtNLM"/>
    </source>
</evidence>
<keyword evidence="3" id="KW-0862">Zinc</keyword>
<dbReference type="Pfam" id="PF00856">
    <property type="entry name" value="SET"/>
    <property type="match status" value="1"/>
</dbReference>
<comment type="caution">
    <text evidence="7">The sequence shown here is derived from an EMBL/GenBank/DDBJ whole genome shotgun (WGS) entry which is preliminary data.</text>
</comment>
<gene>
    <name evidence="7" type="ORF">C8A04DRAFT_13120</name>
</gene>
<dbReference type="InterPro" id="IPR046341">
    <property type="entry name" value="SET_dom_sf"/>
</dbReference>
<dbReference type="SUPFAM" id="SSF82199">
    <property type="entry name" value="SET domain"/>
    <property type="match status" value="2"/>
</dbReference>
<dbReference type="Proteomes" id="UP001302676">
    <property type="component" value="Unassembled WGS sequence"/>
</dbReference>
<keyword evidence="1" id="KW-0479">Metal-binding</keyword>
<evidence type="ECO:0000313" key="8">
    <source>
        <dbReference type="Proteomes" id="UP001302676"/>
    </source>
</evidence>
<dbReference type="Gene3D" id="2.170.270.10">
    <property type="entry name" value="SET domain"/>
    <property type="match status" value="1"/>
</dbReference>
<dbReference type="Gene3D" id="1.10.220.160">
    <property type="match status" value="1"/>
</dbReference>
<dbReference type="InterPro" id="IPR050869">
    <property type="entry name" value="H3K4_H4K5_MeTrfase"/>
</dbReference>
<dbReference type="Gene3D" id="6.10.140.2220">
    <property type="match status" value="1"/>
</dbReference>
<dbReference type="InterPro" id="IPR002893">
    <property type="entry name" value="Znf_MYND"/>
</dbReference>
<protein>
    <recommendedName>
        <fullName evidence="9">Suppressor of anucleate metulae protein B</fullName>
    </recommendedName>
</protein>
<dbReference type="AlphaFoldDB" id="A0AAN6V0D1"/>
<evidence type="ECO:0000313" key="7">
    <source>
        <dbReference type="EMBL" id="KAK4142532.1"/>
    </source>
</evidence>